<evidence type="ECO:0000313" key="2">
    <source>
        <dbReference type="Proteomes" id="UP000479710"/>
    </source>
</evidence>
<dbReference type="AlphaFoldDB" id="A0A6G1DRV5"/>
<accession>A0A6G1DRV5</accession>
<sequence length="73" mass="7604">MGHRQPSLRCYTAGHRQLSQRWCASAPLLRGPPPAVVALRRPCAAAHCQPFGCPAVTAVPFGSSCACCAGVPC</sequence>
<reference evidence="1 2" key="1">
    <citation type="submission" date="2019-11" db="EMBL/GenBank/DDBJ databases">
        <title>Whole genome sequence of Oryza granulata.</title>
        <authorList>
            <person name="Li W."/>
        </authorList>
    </citation>
    <scope>NUCLEOTIDE SEQUENCE [LARGE SCALE GENOMIC DNA]</scope>
    <source>
        <strain evidence="2">cv. Menghai</strain>
        <tissue evidence="1">Leaf</tissue>
    </source>
</reference>
<proteinExistence type="predicted"/>
<dbReference type="EMBL" id="SPHZ02000006">
    <property type="protein sequence ID" value="KAF0915199.1"/>
    <property type="molecule type" value="Genomic_DNA"/>
</dbReference>
<evidence type="ECO:0000313" key="1">
    <source>
        <dbReference type="EMBL" id="KAF0915199.1"/>
    </source>
</evidence>
<gene>
    <name evidence="1" type="ORF">E2562_034156</name>
</gene>
<comment type="caution">
    <text evidence="1">The sequence shown here is derived from an EMBL/GenBank/DDBJ whole genome shotgun (WGS) entry which is preliminary data.</text>
</comment>
<name>A0A6G1DRV5_9ORYZ</name>
<organism evidence="1 2">
    <name type="scientific">Oryza meyeriana var. granulata</name>
    <dbReference type="NCBI Taxonomy" id="110450"/>
    <lineage>
        <taxon>Eukaryota</taxon>
        <taxon>Viridiplantae</taxon>
        <taxon>Streptophyta</taxon>
        <taxon>Embryophyta</taxon>
        <taxon>Tracheophyta</taxon>
        <taxon>Spermatophyta</taxon>
        <taxon>Magnoliopsida</taxon>
        <taxon>Liliopsida</taxon>
        <taxon>Poales</taxon>
        <taxon>Poaceae</taxon>
        <taxon>BOP clade</taxon>
        <taxon>Oryzoideae</taxon>
        <taxon>Oryzeae</taxon>
        <taxon>Oryzinae</taxon>
        <taxon>Oryza</taxon>
        <taxon>Oryza meyeriana</taxon>
    </lineage>
</organism>
<protein>
    <submittedName>
        <fullName evidence="1">Uncharacterized protein</fullName>
    </submittedName>
</protein>
<dbReference type="Proteomes" id="UP000479710">
    <property type="component" value="Unassembled WGS sequence"/>
</dbReference>
<keyword evidence="2" id="KW-1185">Reference proteome</keyword>